<evidence type="ECO:0000256" key="1">
    <source>
        <dbReference type="ARBA" id="ARBA00022723"/>
    </source>
</evidence>
<gene>
    <name evidence="4" type="ORF">HF086_017821</name>
</gene>
<dbReference type="Gene3D" id="3.40.720.10">
    <property type="entry name" value="Alkaline Phosphatase, subunit A"/>
    <property type="match status" value="1"/>
</dbReference>
<dbReference type="PANTHER" id="PTHR10342">
    <property type="entry name" value="ARYLSULFATASE"/>
    <property type="match status" value="1"/>
</dbReference>
<keyword evidence="2" id="KW-0106">Calcium</keyword>
<keyword evidence="3" id="KW-0325">Glycoprotein</keyword>
<evidence type="ECO:0000313" key="5">
    <source>
        <dbReference type="Proteomes" id="UP000814243"/>
    </source>
</evidence>
<dbReference type="EMBL" id="JACEFF010000890">
    <property type="protein sequence ID" value="KAH9628892.1"/>
    <property type="molecule type" value="Genomic_DNA"/>
</dbReference>
<evidence type="ECO:0000256" key="3">
    <source>
        <dbReference type="ARBA" id="ARBA00023180"/>
    </source>
</evidence>
<evidence type="ECO:0000256" key="2">
    <source>
        <dbReference type="ARBA" id="ARBA00022837"/>
    </source>
</evidence>
<protein>
    <submittedName>
        <fullName evidence="4">Uncharacterized protein</fullName>
    </submittedName>
</protein>
<dbReference type="PANTHER" id="PTHR10342:SF274">
    <property type="entry name" value="ARYLSULFATASE B"/>
    <property type="match status" value="1"/>
</dbReference>
<name>A0A922S8Y1_SPOEX</name>
<comment type="caution">
    <text evidence="4">The sequence shown here is derived from an EMBL/GenBank/DDBJ whole genome shotgun (WGS) entry which is preliminary data.</text>
</comment>
<dbReference type="Proteomes" id="UP000814243">
    <property type="component" value="Unassembled WGS sequence"/>
</dbReference>
<dbReference type="AlphaFoldDB" id="A0A922S8Y1"/>
<proteinExistence type="predicted"/>
<reference evidence="4" key="1">
    <citation type="journal article" date="2021" name="G3 (Bethesda)">
        <title>Genome and transcriptome analysis of the beet armyworm Spodoptera exigua reveals targets for pest control. .</title>
        <authorList>
            <person name="Simon S."/>
            <person name="Breeschoten T."/>
            <person name="Jansen H.J."/>
            <person name="Dirks R.P."/>
            <person name="Schranz M.E."/>
            <person name="Ros V.I.D."/>
        </authorList>
    </citation>
    <scope>NUCLEOTIDE SEQUENCE</scope>
    <source>
        <strain evidence="4">TB_SE_WUR_2020</strain>
    </source>
</reference>
<dbReference type="GO" id="GO:0008484">
    <property type="term" value="F:sulfuric ester hydrolase activity"/>
    <property type="evidence" value="ECO:0007669"/>
    <property type="project" value="InterPro"/>
</dbReference>
<dbReference type="SUPFAM" id="SSF53649">
    <property type="entry name" value="Alkaline phosphatase-like"/>
    <property type="match status" value="1"/>
</dbReference>
<sequence length="231" mass="25560">MSPYEGGVRVVGLLWSANLNSTSHYWDGYMHITDWLPTLLSAAGVEPPKDVDGVDQWESINTNSASQRKELFEIDDYTGYASVTYGDYKMIIGEPIQSYSGYLGGDLRGIIGSPPSYVDAIADSTVFGVLHSIGRTVDTNDFSLRNRTVIKCDVSSNSICYPSNDTVCLFNIIEDPCETTDLSATYPDLVASMLALLDVEMSKRIPRVLPVVIDPLSAPRLHNYTWDTWIN</sequence>
<organism evidence="4 5">
    <name type="scientific">Spodoptera exigua</name>
    <name type="common">Beet armyworm</name>
    <name type="synonym">Noctua fulgens</name>
    <dbReference type="NCBI Taxonomy" id="7107"/>
    <lineage>
        <taxon>Eukaryota</taxon>
        <taxon>Metazoa</taxon>
        <taxon>Ecdysozoa</taxon>
        <taxon>Arthropoda</taxon>
        <taxon>Hexapoda</taxon>
        <taxon>Insecta</taxon>
        <taxon>Pterygota</taxon>
        <taxon>Neoptera</taxon>
        <taxon>Endopterygota</taxon>
        <taxon>Lepidoptera</taxon>
        <taxon>Glossata</taxon>
        <taxon>Ditrysia</taxon>
        <taxon>Noctuoidea</taxon>
        <taxon>Noctuidae</taxon>
        <taxon>Amphipyrinae</taxon>
        <taxon>Spodoptera</taxon>
    </lineage>
</organism>
<keyword evidence="1" id="KW-0479">Metal-binding</keyword>
<dbReference type="Gene3D" id="3.30.1120.10">
    <property type="match status" value="1"/>
</dbReference>
<dbReference type="InterPro" id="IPR017850">
    <property type="entry name" value="Alkaline_phosphatase_core_sf"/>
</dbReference>
<evidence type="ECO:0000313" key="4">
    <source>
        <dbReference type="EMBL" id="KAH9628892.1"/>
    </source>
</evidence>
<accession>A0A922S8Y1</accession>
<dbReference type="GO" id="GO:0046872">
    <property type="term" value="F:metal ion binding"/>
    <property type="evidence" value="ECO:0007669"/>
    <property type="project" value="UniProtKB-KW"/>
</dbReference>
<dbReference type="InterPro" id="IPR047115">
    <property type="entry name" value="ARSB"/>
</dbReference>